<keyword evidence="3" id="KW-0645">Protease</keyword>
<proteinExistence type="predicted"/>
<evidence type="ECO:0000256" key="7">
    <source>
        <dbReference type="ARBA" id="ARBA00023136"/>
    </source>
</evidence>
<evidence type="ECO:0000256" key="2">
    <source>
        <dbReference type="ARBA" id="ARBA00022654"/>
    </source>
</evidence>
<feature type="transmembrane region" description="Helical" evidence="8">
    <location>
        <begin position="102"/>
        <end position="121"/>
    </location>
</feature>
<sequence>MQKLAVRLTNYVVCKGVVKEEERKVYEYGFQTGLEVSLSFLISILIAVLGHMLLEGLLFLAIFIPLRSYAGGMHLKHYSYCLILSNITYTGILLLVKLIAVPMLFSILLLFAFIVAVWVLYPVKHMNRPIDRSEEIYFKKQLKQYLLIDAALAIVFLIFKNDKYLFLIMITFLLMVITMLIGKYKEWH</sequence>
<dbReference type="GO" id="GO:0016020">
    <property type="term" value="C:membrane"/>
    <property type="evidence" value="ECO:0007669"/>
    <property type="project" value="InterPro"/>
</dbReference>
<keyword evidence="4 8" id="KW-0812">Transmembrane</keyword>
<dbReference type="Pfam" id="PF04647">
    <property type="entry name" value="AgrB"/>
    <property type="match status" value="1"/>
</dbReference>
<evidence type="ECO:0000256" key="8">
    <source>
        <dbReference type="SAM" id="Phobius"/>
    </source>
</evidence>
<feature type="transmembrane region" description="Helical" evidence="8">
    <location>
        <begin position="165"/>
        <end position="182"/>
    </location>
</feature>
<feature type="transmembrane region" description="Helical" evidence="8">
    <location>
        <begin position="78"/>
        <end position="96"/>
    </location>
</feature>
<keyword evidence="1" id="KW-1003">Cell membrane</keyword>
<dbReference type="EMBL" id="CP157940">
    <property type="protein sequence ID" value="XBS53028.1"/>
    <property type="molecule type" value="Genomic_DNA"/>
</dbReference>
<evidence type="ECO:0000313" key="9">
    <source>
        <dbReference type="EMBL" id="XBS53028.1"/>
    </source>
</evidence>
<dbReference type="InterPro" id="IPR006741">
    <property type="entry name" value="AgrB"/>
</dbReference>
<dbReference type="SMART" id="SM00793">
    <property type="entry name" value="AgrB"/>
    <property type="match status" value="1"/>
</dbReference>
<keyword evidence="2" id="KW-0673">Quorum sensing</keyword>
<feature type="transmembrane region" description="Helical" evidence="8">
    <location>
        <begin position="40"/>
        <end position="66"/>
    </location>
</feature>
<name>A0AAU7PLB0_9FIRM</name>
<evidence type="ECO:0000256" key="4">
    <source>
        <dbReference type="ARBA" id="ARBA00022692"/>
    </source>
</evidence>
<keyword evidence="7 8" id="KW-0472">Membrane</keyword>
<evidence type="ECO:0000256" key="6">
    <source>
        <dbReference type="ARBA" id="ARBA00022989"/>
    </source>
</evidence>
<dbReference type="GO" id="GO:0006508">
    <property type="term" value="P:proteolysis"/>
    <property type="evidence" value="ECO:0007669"/>
    <property type="project" value="UniProtKB-KW"/>
</dbReference>
<dbReference type="AlphaFoldDB" id="A0AAU7PLB0"/>
<evidence type="ECO:0000256" key="1">
    <source>
        <dbReference type="ARBA" id="ARBA00022475"/>
    </source>
</evidence>
<dbReference type="GO" id="GO:0009372">
    <property type="term" value="P:quorum sensing"/>
    <property type="evidence" value="ECO:0007669"/>
    <property type="project" value="UniProtKB-KW"/>
</dbReference>
<reference evidence="9" key="1">
    <citation type="submission" date="2024-06" db="EMBL/GenBank/DDBJ databases">
        <title>Lacrimispora cavernae sp. nov., a novel anaerobe isolated from bat guano pile inside a cave.</title>
        <authorList>
            <person name="Miller S.L."/>
            <person name="Lu N."/>
            <person name="King J."/>
            <person name="Sankaranarayanan K."/>
            <person name="Lawson P.A."/>
        </authorList>
    </citation>
    <scope>NUCLEOTIDE SEQUENCE</scope>
    <source>
        <strain evidence="9">BS-2</strain>
    </source>
</reference>
<gene>
    <name evidence="9" type="ORF">ABFV83_14495</name>
</gene>
<dbReference type="GO" id="GO:0008233">
    <property type="term" value="F:peptidase activity"/>
    <property type="evidence" value="ECO:0007669"/>
    <property type="project" value="UniProtKB-KW"/>
</dbReference>
<evidence type="ECO:0000256" key="5">
    <source>
        <dbReference type="ARBA" id="ARBA00022801"/>
    </source>
</evidence>
<protein>
    <submittedName>
        <fullName evidence="9">Accessory gene regulator B family protein</fullName>
    </submittedName>
</protein>
<keyword evidence="6 8" id="KW-1133">Transmembrane helix</keyword>
<keyword evidence="5" id="KW-0378">Hydrolase</keyword>
<accession>A0AAU7PLB0</accession>
<evidence type="ECO:0000256" key="3">
    <source>
        <dbReference type="ARBA" id="ARBA00022670"/>
    </source>
</evidence>
<dbReference type="RefSeq" id="WP_349944802.1">
    <property type="nucleotide sequence ID" value="NZ_CP157940.1"/>
</dbReference>
<organism evidence="9">
    <name type="scientific">Lacrimispora sp. BS-2</name>
    <dbReference type="NCBI Taxonomy" id="3151850"/>
    <lineage>
        <taxon>Bacteria</taxon>
        <taxon>Bacillati</taxon>
        <taxon>Bacillota</taxon>
        <taxon>Clostridia</taxon>
        <taxon>Lachnospirales</taxon>
        <taxon>Lachnospiraceae</taxon>
        <taxon>Lacrimispora</taxon>
    </lineage>
</organism>
<feature type="transmembrane region" description="Helical" evidence="8">
    <location>
        <begin position="142"/>
        <end position="159"/>
    </location>
</feature>